<keyword evidence="4 6" id="KW-0067">ATP-binding</keyword>
<dbReference type="Proteomes" id="UP000005238">
    <property type="component" value="Unassembled WGS sequence"/>
</dbReference>
<keyword evidence="10" id="KW-1185">Reference proteome</keyword>
<dbReference type="STRING" id="164328.H3GQW1"/>
<dbReference type="CDD" id="cd00268">
    <property type="entry name" value="DEADc"/>
    <property type="match status" value="1"/>
</dbReference>
<dbReference type="CDD" id="cd23022">
    <property type="entry name" value="zf-HIT_DDX59"/>
    <property type="match status" value="1"/>
</dbReference>
<dbReference type="EC" id="3.6.4.13" evidence="6"/>
<reference evidence="10" key="1">
    <citation type="journal article" date="2006" name="Science">
        <title>Phytophthora genome sequences uncover evolutionary origins and mechanisms of pathogenesis.</title>
        <authorList>
            <person name="Tyler B.M."/>
            <person name="Tripathy S."/>
            <person name="Zhang X."/>
            <person name="Dehal P."/>
            <person name="Jiang R.H."/>
            <person name="Aerts A."/>
            <person name="Arredondo F.D."/>
            <person name="Baxter L."/>
            <person name="Bensasson D."/>
            <person name="Beynon J.L."/>
            <person name="Chapman J."/>
            <person name="Damasceno C.M."/>
            <person name="Dorrance A.E."/>
            <person name="Dou D."/>
            <person name="Dickerman A.W."/>
            <person name="Dubchak I.L."/>
            <person name="Garbelotto M."/>
            <person name="Gijzen M."/>
            <person name="Gordon S.G."/>
            <person name="Govers F."/>
            <person name="Grunwald N.J."/>
            <person name="Huang W."/>
            <person name="Ivors K.L."/>
            <person name="Jones R.W."/>
            <person name="Kamoun S."/>
            <person name="Krampis K."/>
            <person name="Lamour K.H."/>
            <person name="Lee M.K."/>
            <person name="McDonald W.H."/>
            <person name="Medina M."/>
            <person name="Meijer H.J."/>
            <person name="Nordberg E.K."/>
            <person name="Maclean D.J."/>
            <person name="Ospina-Giraldo M.D."/>
            <person name="Morris P.F."/>
            <person name="Phuntumart V."/>
            <person name="Putnam N.H."/>
            <person name="Rash S."/>
            <person name="Rose J.K."/>
            <person name="Sakihama Y."/>
            <person name="Salamov A.A."/>
            <person name="Savidor A."/>
            <person name="Scheuring C.F."/>
            <person name="Smith B.M."/>
            <person name="Sobral B.W."/>
            <person name="Terry A."/>
            <person name="Torto-Alalibo T.A."/>
            <person name="Win J."/>
            <person name="Xu Z."/>
            <person name="Zhang H."/>
            <person name="Grigoriev I.V."/>
            <person name="Rokhsar D.S."/>
            <person name="Boore J.L."/>
        </authorList>
    </citation>
    <scope>NUCLEOTIDE SEQUENCE [LARGE SCALE GENOMIC DNA]</scope>
    <source>
        <strain evidence="10">Pr102</strain>
    </source>
</reference>
<dbReference type="GO" id="GO:0016787">
    <property type="term" value="F:hydrolase activity"/>
    <property type="evidence" value="ECO:0007669"/>
    <property type="project" value="UniProtKB-KW"/>
</dbReference>
<evidence type="ECO:0000256" key="5">
    <source>
        <dbReference type="PROSITE-ProRule" id="PRU00552"/>
    </source>
</evidence>
<dbReference type="InterPro" id="IPR027417">
    <property type="entry name" value="P-loop_NTPase"/>
</dbReference>
<dbReference type="eggNOG" id="KOG0331">
    <property type="taxonomic scope" value="Eukaryota"/>
</dbReference>
<keyword evidence="6" id="KW-0694">RNA-binding</keyword>
<dbReference type="Gene3D" id="3.40.50.300">
    <property type="entry name" value="P-loop containing nucleotide triphosphate hydrolases"/>
    <property type="match status" value="1"/>
</dbReference>
<evidence type="ECO:0000313" key="10">
    <source>
        <dbReference type="Proteomes" id="UP000005238"/>
    </source>
</evidence>
<accession>H3GQW1</accession>
<sequence length="385" mass="42380">MDDSPVVEVSALQRLPQPGEPICVICGRYGAYVCDATDEDVCSLECRDVCVSRQKQQSQQQFQQSEQLRAKLGINVCCGSATETINNGDLEPRWPTPFVDFAQKQEGVQLPEELLVNLSANGFDRPTPVQMQTIPCVLQGHNVLVSAPTGTGKTASYLIPAVAQVLRAREEQEEILTLVVAPVRELAIQIETVAKLLVRGIADMKTALLVGGFPVPTQRYRLQGGVQLIVATPGRFLDIFMNYSGGDAILAAIRMCIVDEVDIMLDAGFRPQISQIVALLVALAGKKSVQMLFFSATVAGEVEEMVRQILQVQSQQNYIRVDVRRSDSKTTGTPSFALNPRVKQQVRWSDDKVKKSELFEFLKGKYEESTVGEVIALTLMEFQAS</sequence>
<dbReference type="Pfam" id="PF00270">
    <property type="entry name" value="DEAD"/>
    <property type="match status" value="1"/>
</dbReference>
<dbReference type="InterPro" id="IPR011545">
    <property type="entry name" value="DEAD/DEAH_box_helicase_dom"/>
</dbReference>
<evidence type="ECO:0000259" key="7">
    <source>
        <dbReference type="PROSITE" id="PS51192"/>
    </source>
</evidence>
<reference evidence="9" key="2">
    <citation type="submission" date="2015-06" db="UniProtKB">
        <authorList>
            <consortium name="EnsemblProtists"/>
        </authorList>
    </citation>
    <scope>IDENTIFICATION</scope>
    <source>
        <strain evidence="9">Pr102</strain>
    </source>
</reference>
<dbReference type="PROSITE" id="PS51192">
    <property type="entry name" value="HELICASE_ATP_BIND_1"/>
    <property type="match status" value="1"/>
</dbReference>
<evidence type="ECO:0000256" key="4">
    <source>
        <dbReference type="ARBA" id="ARBA00022840"/>
    </source>
</evidence>
<name>H3GQW1_PHYRM</name>
<dbReference type="Gene3D" id="3.30.60.220">
    <property type="match status" value="1"/>
</dbReference>
<evidence type="ECO:0000256" key="1">
    <source>
        <dbReference type="ARBA" id="ARBA00022741"/>
    </source>
</evidence>
<dbReference type="EnsemblProtists" id="Phyra79213">
    <property type="protein sequence ID" value="Phyra79213"/>
    <property type="gene ID" value="Phyra79213"/>
</dbReference>
<evidence type="ECO:0000256" key="3">
    <source>
        <dbReference type="ARBA" id="ARBA00022806"/>
    </source>
</evidence>
<dbReference type="HOGENOM" id="CLU_003041_10_0_1"/>
<dbReference type="InterPro" id="IPR044742">
    <property type="entry name" value="DEAD/DEAH_RhlB"/>
</dbReference>
<dbReference type="Pfam" id="PF04438">
    <property type="entry name" value="zf-HIT"/>
    <property type="match status" value="1"/>
</dbReference>
<comment type="domain">
    <text evidence="6">The Q motif is unique to and characteristic of the DEAD box family of RNA helicases and controls ATP binding and hydrolysis.</text>
</comment>
<evidence type="ECO:0000256" key="2">
    <source>
        <dbReference type="ARBA" id="ARBA00022801"/>
    </source>
</evidence>
<evidence type="ECO:0000256" key="6">
    <source>
        <dbReference type="RuleBase" id="RU365068"/>
    </source>
</evidence>
<protein>
    <recommendedName>
        <fullName evidence="6">ATP-dependent RNA helicase</fullName>
        <ecNumber evidence="6">3.6.4.13</ecNumber>
    </recommendedName>
</protein>
<comment type="similarity">
    <text evidence="6">Belongs to the DEAD box helicase family.</text>
</comment>
<keyword evidence="1 6" id="KW-0547">Nucleotide-binding</keyword>
<keyword evidence="2 6" id="KW-0378">Hydrolase</keyword>
<feature type="domain" description="Helicase ATP-binding" evidence="7">
    <location>
        <begin position="134"/>
        <end position="316"/>
    </location>
</feature>
<dbReference type="VEuPathDB" id="FungiDB:KRP23_2514"/>
<proteinExistence type="inferred from homology"/>
<feature type="short sequence motif" description="Q motif" evidence="5">
    <location>
        <begin position="103"/>
        <end position="131"/>
    </location>
</feature>
<comment type="function">
    <text evidence="6">RNA helicase.</text>
</comment>
<evidence type="ECO:0000313" key="9">
    <source>
        <dbReference type="EnsemblProtists" id="Phyra79213"/>
    </source>
</evidence>
<comment type="catalytic activity">
    <reaction evidence="6">
        <text>ATP + H2O = ADP + phosphate + H(+)</text>
        <dbReference type="Rhea" id="RHEA:13065"/>
        <dbReference type="ChEBI" id="CHEBI:15377"/>
        <dbReference type="ChEBI" id="CHEBI:15378"/>
        <dbReference type="ChEBI" id="CHEBI:30616"/>
        <dbReference type="ChEBI" id="CHEBI:43474"/>
        <dbReference type="ChEBI" id="CHEBI:456216"/>
        <dbReference type="EC" id="3.6.4.13"/>
    </reaction>
</comment>
<dbReference type="GO" id="GO:0003723">
    <property type="term" value="F:RNA binding"/>
    <property type="evidence" value="ECO:0007669"/>
    <property type="project" value="UniProtKB-UniRule"/>
</dbReference>
<dbReference type="PROSITE" id="PS51195">
    <property type="entry name" value="Q_MOTIF"/>
    <property type="match status" value="1"/>
</dbReference>
<dbReference type="AlphaFoldDB" id="H3GQW1"/>
<dbReference type="SMART" id="SM00487">
    <property type="entry name" value="DEXDc"/>
    <property type="match status" value="1"/>
</dbReference>
<dbReference type="InterPro" id="IPR014001">
    <property type="entry name" value="Helicase_ATP-bd"/>
</dbReference>
<organism evidence="9 10">
    <name type="scientific">Phytophthora ramorum</name>
    <name type="common">Sudden oak death agent</name>
    <dbReference type="NCBI Taxonomy" id="164328"/>
    <lineage>
        <taxon>Eukaryota</taxon>
        <taxon>Sar</taxon>
        <taxon>Stramenopiles</taxon>
        <taxon>Oomycota</taxon>
        <taxon>Peronosporomycetes</taxon>
        <taxon>Peronosporales</taxon>
        <taxon>Peronosporaceae</taxon>
        <taxon>Phytophthora</taxon>
    </lineage>
</organism>
<keyword evidence="3 6" id="KW-0347">Helicase</keyword>
<dbReference type="GO" id="GO:0003724">
    <property type="term" value="F:RNA helicase activity"/>
    <property type="evidence" value="ECO:0007669"/>
    <property type="project" value="UniProtKB-EC"/>
</dbReference>
<evidence type="ECO:0000259" key="8">
    <source>
        <dbReference type="PROSITE" id="PS51195"/>
    </source>
</evidence>
<dbReference type="EMBL" id="DS566035">
    <property type="status" value="NOT_ANNOTATED_CDS"/>
    <property type="molecule type" value="Genomic_DNA"/>
</dbReference>
<dbReference type="InterPro" id="IPR007529">
    <property type="entry name" value="Znf_HIT"/>
</dbReference>
<dbReference type="InParanoid" id="H3GQW1"/>
<feature type="domain" description="DEAD-box RNA helicase Q" evidence="8">
    <location>
        <begin position="103"/>
        <end position="131"/>
    </location>
</feature>
<dbReference type="PANTHER" id="PTHR24031">
    <property type="entry name" value="RNA HELICASE"/>
    <property type="match status" value="1"/>
</dbReference>
<dbReference type="GO" id="GO:0005524">
    <property type="term" value="F:ATP binding"/>
    <property type="evidence" value="ECO:0007669"/>
    <property type="project" value="UniProtKB-UniRule"/>
</dbReference>
<dbReference type="InterPro" id="IPR014014">
    <property type="entry name" value="RNA_helicase_DEAD_Q_motif"/>
</dbReference>
<dbReference type="SUPFAM" id="SSF52540">
    <property type="entry name" value="P-loop containing nucleoside triphosphate hydrolases"/>
    <property type="match status" value="1"/>
</dbReference>
<dbReference type="VEuPathDB" id="FungiDB:KRP22_7629"/>